<accession>A0A1B0G9J7</accession>
<dbReference type="AlphaFoldDB" id="A0A1B0G9J7"/>
<proteinExistence type="predicted"/>
<reference evidence="2" key="1">
    <citation type="submission" date="2020-05" db="UniProtKB">
        <authorList>
            <consortium name="EnsemblMetazoa"/>
        </authorList>
    </citation>
    <scope>IDENTIFICATION</scope>
    <source>
        <strain evidence="2">Yale</strain>
    </source>
</reference>
<dbReference type="VEuPathDB" id="VectorBase:GMOY009984"/>
<protein>
    <submittedName>
        <fullName evidence="2">Uncharacterized protein</fullName>
    </submittedName>
</protein>
<feature type="coiled-coil region" evidence="1">
    <location>
        <begin position="53"/>
        <end position="94"/>
    </location>
</feature>
<dbReference type="EnsemblMetazoa" id="GMOY009984-RA">
    <property type="protein sequence ID" value="GMOY009984-PA"/>
    <property type="gene ID" value="GMOY009984"/>
</dbReference>
<dbReference type="Proteomes" id="UP000092444">
    <property type="component" value="Unassembled WGS sequence"/>
</dbReference>
<organism evidence="2 3">
    <name type="scientific">Glossina morsitans morsitans</name>
    <name type="common">Savannah tsetse fly</name>
    <dbReference type="NCBI Taxonomy" id="37546"/>
    <lineage>
        <taxon>Eukaryota</taxon>
        <taxon>Metazoa</taxon>
        <taxon>Ecdysozoa</taxon>
        <taxon>Arthropoda</taxon>
        <taxon>Hexapoda</taxon>
        <taxon>Insecta</taxon>
        <taxon>Pterygota</taxon>
        <taxon>Neoptera</taxon>
        <taxon>Endopterygota</taxon>
        <taxon>Diptera</taxon>
        <taxon>Brachycera</taxon>
        <taxon>Muscomorpha</taxon>
        <taxon>Hippoboscoidea</taxon>
        <taxon>Glossinidae</taxon>
        <taxon>Glossina</taxon>
    </lineage>
</organism>
<keyword evidence="3" id="KW-1185">Reference proteome</keyword>
<evidence type="ECO:0000256" key="1">
    <source>
        <dbReference type="SAM" id="Coils"/>
    </source>
</evidence>
<sequence>MKRKDYLLKKCEINLTVGQKKCSHKLNSDSEEESADVKNKKSKMESAVTIKAVQSLEAKVAALVVENRTLDEKYKKLAERSNILLHENNDLKAQKNELEPSKKKILTTITTCSSATTRTKKLQGSTMQLKV</sequence>
<keyword evidence="1" id="KW-0175">Coiled coil</keyword>
<evidence type="ECO:0000313" key="3">
    <source>
        <dbReference type="Proteomes" id="UP000092444"/>
    </source>
</evidence>
<evidence type="ECO:0000313" key="2">
    <source>
        <dbReference type="EnsemblMetazoa" id="GMOY009984-PA"/>
    </source>
</evidence>
<name>A0A1B0G9J7_GLOMM</name>
<dbReference type="EMBL" id="CCAG010015406">
    <property type="status" value="NOT_ANNOTATED_CDS"/>
    <property type="molecule type" value="Genomic_DNA"/>
</dbReference>